<dbReference type="InterPro" id="IPR042099">
    <property type="entry name" value="ANL_N_sf"/>
</dbReference>
<organism evidence="3 4">
    <name type="scientific">Aromatoleum diolicum</name>
    <dbReference type="NCBI Taxonomy" id="75796"/>
    <lineage>
        <taxon>Bacteria</taxon>
        <taxon>Pseudomonadati</taxon>
        <taxon>Pseudomonadota</taxon>
        <taxon>Betaproteobacteria</taxon>
        <taxon>Rhodocyclales</taxon>
        <taxon>Rhodocyclaceae</taxon>
        <taxon>Aromatoleum</taxon>
    </lineage>
</organism>
<dbReference type="Gene3D" id="3.30.300.30">
    <property type="match status" value="1"/>
</dbReference>
<dbReference type="InterPro" id="IPR020845">
    <property type="entry name" value="AMP-binding_CS"/>
</dbReference>
<feature type="domain" description="AMP-binding enzyme C-terminal" evidence="2">
    <location>
        <begin position="461"/>
        <end position="536"/>
    </location>
</feature>
<dbReference type="PANTHER" id="PTHR43767:SF1">
    <property type="entry name" value="NONRIBOSOMAL PEPTIDE SYNTHASE PES1 (EUROFUNG)-RELATED"/>
    <property type="match status" value="1"/>
</dbReference>
<comment type="caution">
    <text evidence="3">The sequence shown here is derived from an EMBL/GenBank/DDBJ whole genome shotgun (WGS) entry which is preliminary data.</text>
</comment>
<dbReference type="InterPro" id="IPR025110">
    <property type="entry name" value="AMP-bd_C"/>
</dbReference>
<keyword evidence="4" id="KW-1185">Reference proteome</keyword>
<dbReference type="InterPro" id="IPR050237">
    <property type="entry name" value="ATP-dep_AMP-bd_enzyme"/>
</dbReference>
<gene>
    <name evidence="3" type="ORF">GPA25_09550</name>
</gene>
<dbReference type="InterPro" id="IPR000873">
    <property type="entry name" value="AMP-dep_synth/lig_dom"/>
</dbReference>
<dbReference type="Pfam" id="PF13193">
    <property type="entry name" value="AMP-binding_C"/>
    <property type="match status" value="1"/>
</dbReference>
<evidence type="ECO:0000259" key="2">
    <source>
        <dbReference type="Pfam" id="PF13193"/>
    </source>
</evidence>
<dbReference type="PANTHER" id="PTHR43767">
    <property type="entry name" value="LONG-CHAIN-FATTY-ACID--COA LIGASE"/>
    <property type="match status" value="1"/>
</dbReference>
<proteinExistence type="predicted"/>
<feature type="domain" description="AMP-dependent synthetase/ligase" evidence="1">
    <location>
        <begin position="34"/>
        <end position="409"/>
    </location>
</feature>
<evidence type="ECO:0000259" key="1">
    <source>
        <dbReference type="Pfam" id="PF00501"/>
    </source>
</evidence>
<sequence>MNTFHISAARDIARIAAEPYEQFMRHGSVFDALADSAEQHSDRTALTFISEPDPAVPPRSWTYAELMTEIRRTANLFHKLAAGEEPRIAMLLPPIPEAYFTLWGGETAGVVCPINYLLNAEHIGELIRAARANILVTLGPNPDLDIWSRVPRLLAECPGLREVLAVGGAAGAAVLAAEVASMPGDALTFERQVGPTTLAALFHTGGTTGAPKLAQHTHGNQLHAAWGAAQMYAMTERDVMLNGFPLFHVAGAFVFGLSTLLSGGEVVLPTLLGMRNAGFVQRYWTFVERHRASLLAAVPTVIASLMNTDPGAARIDSVRALLTGGSPLPTELATAFERRFDIPVRNILGMTECAGVISIEPFNAPRTPGSCGLPLPFTEVMAVADDGRACVAGETGILRVQGPNVGPGYTDARRNTGTFTEDGWLITGDIGHVDGEGRVFVTGRAKDVIIRSSHNIDPRVIEDALLMHPDVLMAAAVGEPDEYAGEMPVAFVSLKPGATVDSGALAAFIEQRIPERPAFPRRIDIIPAIPVTAIGKVYKPALRALATERVIQDRLADAGLAGKVKAMAVETASGPSVRFVIGDKALRPELEAHVREVMGPFAIPFDFQA</sequence>
<reference evidence="3 4" key="1">
    <citation type="submission" date="2019-12" db="EMBL/GenBank/DDBJ databases">
        <title>Comparative genomics gives insights into the taxonomy of the Azoarcus-Aromatoleum group and reveals separate origins of nif in the plant-associated Azoarcus and non-plant-associated Aromatoleum sub-groups.</title>
        <authorList>
            <person name="Lafos M."/>
            <person name="Maluk M."/>
            <person name="Batista M."/>
            <person name="Junghare M."/>
            <person name="Carmona M."/>
            <person name="Faoro H."/>
            <person name="Cruz L.M."/>
            <person name="Battistoni F."/>
            <person name="De Souza E."/>
            <person name="Pedrosa F."/>
            <person name="Chen W.-M."/>
            <person name="Poole P.S."/>
            <person name="Dixon R.A."/>
            <person name="James E.K."/>
        </authorList>
    </citation>
    <scope>NUCLEOTIDE SEQUENCE [LARGE SCALE GENOMIC DNA]</scope>
    <source>
        <strain evidence="3 4">22Lin</strain>
    </source>
</reference>
<protein>
    <submittedName>
        <fullName evidence="3">Acyl-CoA synthetase</fullName>
    </submittedName>
</protein>
<dbReference type="RefSeq" id="WP_169260151.1">
    <property type="nucleotide sequence ID" value="NZ_WTVQ01000013.1"/>
</dbReference>
<dbReference type="InterPro" id="IPR045851">
    <property type="entry name" value="AMP-bd_C_sf"/>
</dbReference>
<dbReference type="EMBL" id="WTVQ01000013">
    <property type="protein sequence ID" value="NMG75001.1"/>
    <property type="molecule type" value="Genomic_DNA"/>
</dbReference>
<evidence type="ECO:0000313" key="3">
    <source>
        <dbReference type="EMBL" id="NMG75001.1"/>
    </source>
</evidence>
<dbReference type="PROSITE" id="PS00455">
    <property type="entry name" value="AMP_BINDING"/>
    <property type="match status" value="1"/>
</dbReference>
<accession>A0ABX1QC49</accession>
<dbReference type="Proteomes" id="UP000648984">
    <property type="component" value="Unassembled WGS sequence"/>
</dbReference>
<name>A0ABX1QC49_9RHOO</name>
<dbReference type="SUPFAM" id="SSF56801">
    <property type="entry name" value="Acetyl-CoA synthetase-like"/>
    <property type="match status" value="1"/>
</dbReference>
<dbReference type="Pfam" id="PF00501">
    <property type="entry name" value="AMP-binding"/>
    <property type="match status" value="1"/>
</dbReference>
<dbReference type="NCBIfam" id="NF005714">
    <property type="entry name" value="PRK07529.1"/>
    <property type="match status" value="1"/>
</dbReference>
<dbReference type="Gene3D" id="3.40.50.12780">
    <property type="entry name" value="N-terminal domain of ligase-like"/>
    <property type="match status" value="1"/>
</dbReference>
<evidence type="ECO:0000313" key="4">
    <source>
        <dbReference type="Proteomes" id="UP000648984"/>
    </source>
</evidence>